<dbReference type="Pfam" id="PF17924">
    <property type="entry name" value="TetR_C_19"/>
    <property type="match status" value="1"/>
</dbReference>
<dbReference type="PROSITE" id="PS50977">
    <property type="entry name" value="HTH_TETR_2"/>
    <property type="match status" value="1"/>
</dbReference>
<evidence type="ECO:0000256" key="2">
    <source>
        <dbReference type="PROSITE-ProRule" id="PRU00335"/>
    </source>
</evidence>
<feature type="DNA-binding region" description="H-T-H motif" evidence="2">
    <location>
        <begin position="34"/>
        <end position="53"/>
    </location>
</feature>
<dbReference type="SUPFAM" id="SSF46689">
    <property type="entry name" value="Homeodomain-like"/>
    <property type="match status" value="1"/>
</dbReference>
<dbReference type="InterPro" id="IPR009057">
    <property type="entry name" value="Homeodomain-like_sf"/>
</dbReference>
<protein>
    <recommendedName>
        <fullName evidence="3">HTH tetR-type domain-containing protein</fullName>
    </recommendedName>
</protein>
<name>A0A679IFQ8_9ENTE</name>
<dbReference type="Gene3D" id="1.10.357.10">
    <property type="entry name" value="Tetracycline Repressor, domain 2"/>
    <property type="match status" value="1"/>
</dbReference>
<keyword evidence="1 2" id="KW-0238">DNA-binding</keyword>
<evidence type="ECO:0000256" key="1">
    <source>
        <dbReference type="ARBA" id="ARBA00023125"/>
    </source>
</evidence>
<dbReference type="InterPro" id="IPR001647">
    <property type="entry name" value="HTH_TetR"/>
</dbReference>
<dbReference type="EMBL" id="AP022822">
    <property type="protein sequence ID" value="BCA86973.1"/>
    <property type="molecule type" value="Genomic_DNA"/>
</dbReference>
<gene>
    <name evidence="4" type="ORF">EsVE80_24960</name>
</gene>
<dbReference type="GO" id="GO:0003677">
    <property type="term" value="F:DNA binding"/>
    <property type="evidence" value="ECO:0007669"/>
    <property type="project" value="UniProtKB-UniRule"/>
</dbReference>
<dbReference type="PANTHER" id="PTHR43479">
    <property type="entry name" value="ACREF/ENVCD OPERON REPRESSOR-RELATED"/>
    <property type="match status" value="1"/>
</dbReference>
<dbReference type="RefSeq" id="WP_173104005.1">
    <property type="nucleotide sequence ID" value="NZ_AP022822.1"/>
</dbReference>
<keyword evidence="5" id="KW-1185">Reference proteome</keyword>
<dbReference type="PANTHER" id="PTHR43479:SF11">
    <property type="entry name" value="ACREF_ENVCD OPERON REPRESSOR-RELATED"/>
    <property type="match status" value="1"/>
</dbReference>
<evidence type="ECO:0000313" key="5">
    <source>
        <dbReference type="Proteomes" id="UP000502998"/>
    </source>
</evidence>
<organism evidence="4 5">
    <name type="scientific">Enterococcus saigonensis</name>
    <dbReference type="NCBI Taxonomy" id="1805431"/>
    <lineage>
        <taxon>Bacteria</taxon>
        <taxon>Bacillati</taxon>
        <taxon>Bacillota</taxon>
        <taxon>Bacilli</taxon>
        <taxon>Lactobacillales</taxon>
        <taxon>Enterococcaceae</taxon>
        <taxon>Enterococcus</taxon>
    </lineage>
</organism>
<dbReference type="Proteomes" id="UP000502998">
    <property type="component" value="Chromosome"/>
</dbReference>
<proteinExistence type="predicted"/>
<evidence type="ECO:0000259" key="3">
    <source>
        <dbReference type="PROSITE" id="PS50977"/>
    </source>
</evidence>
<dbReference type="KEGG" id="esg:EsVE80_24960"/>
<evidence type="ECO:0000313" key="4">
    <source>
        <dbReference type="EMBL" id="BCA86973.1"/>
    </source>
</evidence>
<sequence>MPTQTFYNLADEKRMLIEGSLIDLFNEFHISQVKVAQVVETTGISRAAFYKYFVNLEDAHRYIVQKFANQIHHDILDAVMATPEDIFFGLKEYLITSLTLDRLSQEFKGLHLLLKGETTTLYKRTTVDESKHFIGQWMRLLKQNQFNIETKEEAHAFLFFLMDLVTDSITSALVNEWTEDELVADFDFRTQWLIKGLR</sequence>
<feature type="domain" description="HTH tetR-type" evidence="3">
    <location>
        <begin position="11"/>
        <end position="71"/>
    </location>
</feature>
<reference evidence="4 5" key="1">
    <citation type="submission" date="2020-02" db="EMBL/GenBank/DDBJ databases">
        <title>Characterization of vanA genotype vancomycin-resistant Enterococcus saigonensis VE80.</title>
        <authorList>
            <person name="Harada T."/>
            <person name="Motooka D."/>
            <person name="Nakamura S."/>
            <person name="Yamamoto Y."/>
            <person name="Kawahara R."/>
            <person name="Kawatsu K."/>
        </authorList>
    </citation>
    <scope>NUCLEOTIDE SEQUENCE [LARGE SCALE GENOMIC DNA]</scope>
    <source>
        <strain evidence="4 5">VE80</strain>
    </source>
</reference>
<dbReference type="AlphaFoldDB" id="A0A679IFQ8"/>
<accession>A0A679IFQ8</accession>
<dbReference type="InterPro" id="IPR050624">
    <property type="entry name" value="HTH-type_Tx_Regulator"/>
</dbReference>